<keyword evidence="1" id="KW-0812">Transmembrane</keyword>
<evidence type="ECO:0000256" key="1">
    <source>
        <dbReference type="SAM" id="Phobius"/>
    </source>
</evidence>
<proteinExistence type="predicted"/>
<accession>A0A238YXZ6</accession>
<dbReference type="Gene3D" id="3.40.50.410">
    <property type="entry name" value="von Willebrand factor, type A domain"/>
    <property type="match status" value="1"/>
</dbReference>
<feature type="transmembrane region" description="Helical" evidence="1">
    <location>
        <begin position="12"/>
        <end position="29"/>
    </location>
</feature>
<dbReference type="AlphaFoldDB" id="A0A238YXZ6"/>
<dbReference type="InterPro" id="IPR036465">
    <property type="entry name" value="vWFA_dom_sf"/>
</dbReference>
<reference evidence="3 4" key="1">
    <citation type="submission" date="2017-06" db="EMBL/GenBank/DDBJ databases">
        <authorList>
            <person name="Kim H.J."/>
            <person name="Triplett B.A."/>
        </authorList>
    </citation>
    <scope>NUCLEOTIDE SEQUENCE [LARGE SCALE GENOMIC DNA]</scope>
    <source>
        <strain evidence="3 4">DSM 29052</strain>
    </source>
</reference>
<keyword evidence="1" id="KW-1133">Transmembrane helix</keyword>
<dbReference type="EMBL" id="FZNN01000021">
    <property type="protein sequence ID" value="SNR75930.1"/>
    <property type="molecule type" value="Genomic_DNA"/>
</dbReference>
<evidence type="ECO:0000313" key="4">
    <source>
        <dbReference type="Proteomes" id="UP000198417"/>
    </source>
</evidence>
<dbReference type="Pfam" id="PF13519">
    <property type="entry name" value="VWA_2"/>
    <property type="match status" value="1"/>
</dbReference>
<dbReference type="SMART" id="SM00327">
    <property type="entry name" value="VWA"/>
    <property type="match status" value="1"/>
</dbReference>
<dbReference type="InterPro" id="IPR002035">
    <property type="entry name" value="VWF_A"/>
</dbReference>
<feature type="domain" description="VWFA" evidence="2">
    <location>
        <begin position="94"/>
        <end position="269"/>
    </location>
</feature>
<sequence length="311" mass="32528">MIDLGDLLILRPLWILAVPLALLGALLLARRSDGSAAWARVIDPQLLVFLQGRGMIDPASRSARPWLIGTSAVLLALGLSGPATRRADAPVFRNLDVIMILMDLSPSIIQGGSLDDAQAAVSRLLDVHGTRPVALAVYAGESFLVSVPVEETASLQTAVGAIDAETMPVTGSRPDRALALARGTLADAAAESADVVLVTDGGALGPDALSEARLLQAAGARVSAVQIIPQNAPYGMTPADPDGLNSLAAAGGGIVVTPDDLQPLLKQLNARQSQSQADITRRSVLYRDQGRWIVALACLALLPLFRRRRVA</sequence>
<dbReference type="CDD" id="cd00198">
    <property type="entry name" value="vWFA"/>
    <property type="match status" value="1"/>
</dbReference>
<dbReference type="RefSeq" id="WP_245841054.1">
    <property type="nucleotide sequence ID" value="NZ_FZNN01000021.1"/>
</dbReference>
<evidence type="ECO:0000259" key="2">
    <source>
        <dbReference type="SMART" id="SM00327"/>
    </source>
</evidence>
<keyword evidence="4" id="KW-1185">Reference proteome</keyword>
<name>A0A238YXZ6_9RHOB</name>
<gene>
    <name evidence="3" type="ORF">SAMN06265370_12133</name>
</gene>
<dbReference type="Proteomes" id="UP000198417">
    <property type="component" value="Unassembled WGS sequence"/>
</dbReference>
<protein>
    <submittedName>
        <fullName evidence="3">Ca-activated chloride channel family protein</fullName>
    </submittedName>
</protein>
<keyword evidence="1" id="KW-0472">Membrane</keyword>
<organism evidence="3 4">
    <name type="scientific">Puniceibacterium sediminis</name>
    <dbReference type="NCBI Taxonomy" id="1608407"/>
    <lineage>
        <taxon>Bacteria</taxon>
        <taxon>Pseudomonadati</taxon>
        <taxon>Pseudomonadota</taxon>
        <taxon>Alphaproteobacteria</taxon>
        <taxon>Rhodobacterales</taxon>
        <taxon>Paracoccaceae</taxon>
        <taxon>Puniceibacterium</taxon>
    </lineage>
</organism>
<evidence type="ECO:0000313" key="3">
    <source>
        <dbReference type="EMBL" id="SNR75930.1"/>
    </source>
</evidence>
<dbReference type="SUPFAM" id="SSF53300">
    <property type="entry name" value="vWA-like"/>
    <property type="match status" value="1"/>
</dbReference>